<evidence type="ECO:0000313" key="2">
    <source>
        <dbReference type="Proteomes" id="UP000647587"/>
    </source>
</evidence>
<dbReference type="Pfam" id="PF01949">
    <property type="entry name" value="Endo_dU"/>
    <property type="match status" value="1"/>
</dbReference>
<dbReference type="Gene3D" id="3.30.2170.10">
    <property type="entry name" value="archaeoglobus fulgidus dsm 4304 superfamily"/>
    <property type="match status" value="1"/>
</dbReference>
<dbReference type="Proteomes" id="UP000647587">
    <property type="component" value="Unassembled WGS sequence"/>
</dbReference>
<gene>
    <name evidence="1" type="ORF">GCM10008955_31600</name>
</gene>
<organism evidence="1 2">
    <name type="scientific">Deinococcus malanensis</name>
    <dbReference type="NCBI Taxonomy" id="1706855"/>
    <lineage>
        <taxon>Bacteria</taxon>
        <taxon>Thermotogati</taxon>
        <taxon>Deinococcota</taxon>
        <taxon>Deinococci</taxon>
        <taxon>Deinococcales</taxon>
        <taxon>Deinococcaceae</taxon>
        <taxon>Deinococcus</taxon>
    </lineage>
</organism>
<name>A0ABQ2EZB4_9DEIO</name>
<accession>A0ABQ2EZB4</accession>
<dbReference type="RefSeq" id="WP_189010488.1">
    <property type="nucleotide sequence ID" value="NZ_BMPP01000015.1"/>
</dbReference>
<dbReference type="PANTHER" id="PTHR39518">
    <property type="entry name" value="UPF0215 PROTEIN MJ1150"/>
    <property type="match status" value="1"/>
</dbReference>
<proteinExistence type="inferred from homology"/>
<evidence type="ECO:0000313" key="1">
    <source>
        <dbReference type="EMBL" id="GGK35388.1"/>
    </source>
</evidence>
<sequence>MKLDIALRSVSPPVVPACAGNLQGVDARIQNPDPVRVHAIGFDDAPFERTHRGDVPVFGTVYARQTLHAVVRGRVRRDGRNSTAELARLVEASGAQEHLHLILLQGVALAGFNVVDAWALREMTGLPVLVVARRAPNMERIRSALLTRVPGGRRKWQLIASLGPMELCLDVMVQRVGLSLADAEGALQALTVTGHIPEPLRAAHLIARGTTQGHSRGGRV</sequence>
<keyword evidence="2" id="KW-1185">Reference proteome</keyword>
<dbReference type="PIRSF" id="PIRSF006380">
    <property type="entry name" value="UCP006380"/>
    <property type="match status" value="1"/>
</dbReference>
<protein>
    <submittedName>
        <fullName evidence="1">UPF0215 protein</fullName>
    </submittedName>
</protein>
<comment type="caution">
    <text evidence="1">The sequence shown here is derived from an EMBL/GenBank/DDBJ whole genome shotgun (WGS) entry which is preliminary data.</text>
</comment>
<dbReference type="InterPro" id="IPR002802">
    <property type="entry name" value="Endo_dU"/>
</dbReference>
<dbReference type="PANTHER" id="PTHR39518:SF2">
    <property type="entry name" value="UPF0215 PROTEIN MJ1150"/>
    <property type="match status" value="1"/>
</dbReference>
<dbReference type="HAMAP" id="MF_00582">
    <property type="entry name" value="UPF0215"/>
    <property type="match status" value="1"/>
</dbReference>
<dbReference type="EMBL" id="BMPP01000015">
    <property type="protein sequence ID" value="GGK35388.1"/>
    <property type="molecule type" value="Genomic_DNA"/>
</dbReference>
<reference evidence="2" key="1">
    <citation type="journal article" date="2019" name="Int. J. Syst. Evol. Microbiol.">
        <title>The Global Catalogue of Microorganisms (GCM) 10K type strain sequencing project: providing services to taxonomists for standard genome sequencing and annotation.</title>
        <authorList>
            <consortium name="The Broad Institute Genomics Platform"/>
            <consortium name="The Broad Institute Genome Sequencing Center for Infectious Disease"/>
            <person name="Wu L."/>
            <person name="Ma J."/>
        </authorList>
    </citation>
    <scope>NUCLEOTIDE SEQUENCE [LARGE SCALE GENOMIC DNA]</scope>
    <source>
        <strain evidence="2">JCM 30331</strain>
    </source>
</reference>